<dbReference type="OrthoDB" id="213744at2157"/>
<sequence length="166" mass="18092">MSELPDRVRRAFRDHNAFEETEPGRYESVVTAFDGVVDVRPGESGDVEYHVTVRVPMLNGVTEDHVAEIVEEGWYETFALRVEDIGGLTAGGHDLDPDVEREGTEAVVRVSFADINERRGVDDAGAVVDYVEGTYVQGIIPGYEYTSPVTSLIDAARQSGGSQSGL</sequence>
<dbReference type="InterPro" id="IPR043851">
    <property type="entry name" value="DUF5813"/>
</dbReference>
<evidence type="ECO:0000313" key="1">
    <source>
        <dbReference type="EMBL" id="SDM56872.1"/>
    </source>
</evidence>
<reference evidence="2" key="1">
    <citation type="submission" date="2016-10" db="EMBL/GenBank/DDBJ databases">
        <authorList>
            <person name="Varghese N."/>
            <person name="Submissions S."/>
        </authorList>
    </citation>
    <scope>NUCLEOTIDE SEQUENCE [LARGE SCALE GENOMIC DNA]</scope>
    <source>
        <strain evidence="2">CGMCC 1.10119</strain>
    </source>
</reference>
<dbReference type="RefSeq" id="WP_089697406.1">
    <property type="nucleotide sequence ID" value="NZ_FNHL01000002.1"/>
</dbReference>
<dbReference type="AlphaFoldDB" id="A0A1G9UAK2"/>
<organism evidence="1 2">
    <name type="scientific">Halogranum gelatinilyticum</name>
    <dbReference type="NCBI Taxonomy" id="660521"/>
    <lineage>
        <taxon>Archaea</taxon>
        <taxon>Methanobacteriati</taxon>
        <taxon>Methanobacteriota</taxon>
        <taxon>Stenosarchaea group</taxon>
        <taxon>Halobacteria</taxon>
        <taxon>Halobacteriales</taxon>
        <taxon>Haloferacaceae</taxon>
    </lineage>
</organism>
<dbReference type="EMBL" id="FNHL01000002">
    <property type="protein sequence ID" value="SDM56872.1"/>
    <property type="molecule type" value="Genomic_DNA"/>
</dbReference>
<name>A0A1G9UAK2_9EURY</name>
<protein>
    <submittedName>
        <fullName evidence="1">Uncharacterized protein</fullName>
    </submittedName>
</protein>
<keyword evidence="2" id="KW-1185">Reference proteome</keyword>
<evidence type="ECO:0000313" key="2">
    <source>
        <dbReference type="Proteomes" id="UP000199451"/>
    </source>
</evidence>
<gene>
    <name evidence="1" type="ORF">SAMN04487949_2113</name>
</gene>
<dbReference type="Proteomes" id="UP000199451">
    <property type="component" value="Unassembled WGS sequence"/>
</dbReference>
<proteinExistence type="predicted"/>
<accession>A0A1G9UAK2</accession>
<dbReference type="Pfam" id="PF19130">
    <property type="entry name" value="DUF5813"/>
    <property type="match status" value="1"/>
</dbReference>